<protein>
    <submittedName>
        <fullName evidence="1">Uncharacterized protein</fullName>
    </submittedName>
</protein>
<accession>A0AAV1SA75</accession>
<comment type="caution">
    <text evidence="1">The sequence shown here is derived from an EMBL/GenBank/DDBJ whole genome shotgun (WGS) entry which is preliminary data.</text>
</comment>
<proteinExistence type="predicted"/>
<evidence type="ECO:0000313" key="1">
    <source>
        <dbReference type="EMBL" id="CAK7347341.1"/>
    </source>
</evidence>
<evidence type="ECO:0000313" key="2">
    <source>
        <dbReference type="Proteomes" id="UP001314170"/>
    </source>
</evidence>
<keyword evidence="2" id="KW-1185">Reference proteome</keyword>
<reference evidence="1 2" key="1">
    <citation type="submission" date="2024-01" db="EMBL/GenBank/DDBJ databases">
        <authorList>
            <person name="Waweru B."/>
        </authorList>
    </citation>
    <scope>NUCLEOTIDE SEQUENCE [LARGE SCALE GENOMIC DNA]</scope>
</reference>
<dbReference type="EMBL" id="CAWUPB010001173">
    <property type="protein sequence ID" value="CAK7347341.1"/>
    <property type="molecule type" value="Genomic_DNA"/>
</dbReference>
<dbReference type="Proteomes" id="UP001314170">
    <property type="component" value="Unassembled WGS sequence"/>
</dbReference>
<dbReference type="Gene3D" id="3.30.420.40">
    <property type="match status" value="2"/>
</dbReference>
<gene>
    <name evidence="1" type="ORF">DCAF_LOCUS20025</name>
</gene>
<sequence length="170" mass="18582">MASLFIESHGCIDHTDGAGMNLMDIKRRVWPKLIALKAAAPGLEGKIGKLAPAHAVADNIALYFVERLRAKKLLEEPRKMLQVEGLTLSVPGDLAMRLGTRDMRLMQVFGIASNPEPGLEGHVFSNPVDTEGYMVMLIYKNRSLPREGTDPFLCIPAMSLGIPRCGNNLA</sequence>
<dbReference type="AlphaFoldDB" id="A0AAV1SA75"/>
<organism evidence="1 2">
    <name type="scientific">Dovyalis caffra</name>
    <dbReference type="NCBI Taxonomy" id="77055"/>
    <lineage>
        <taxon>Eukaryota</taxon>
        <taxon>Viridiplantae</taxon>
        <taxon>Streptophyta</taxon>
        <taxon>Embryophyta</taxon>
        <taxon>Tracheophyta</taxon>
        <taxon>Spermatophyta</taxon>
        <taxon>Magnoliopsida</taxon>
        <taxon>eudicotyledons</taxon>
        <taxon>Gunneridae</taxon>
        <taxon>Pentapetalae</taxon>
        <taxon>rosids</taxon>
        <taxon>fabids</taxon>
        <taxon>Malpighiales</taxon>
        <taxon>Salicaceae</taxon>
        <taxon>Flacourtieae</taxon>
        <taxon>Dovyalis</taxon>
    </lineage>
</organism>
<name>A0AAV1SA75_9ROSI</name>